<feature type="region of interest" description="Disordered" evidence="1">
    <location>
        <begin position="197"/>
        <end position="235"/>
    </location>
</feature>
<feature type="non-terminal residue" evidence="2">
    <location>
        <position position="1"/>
    </location>
</feature>
<feature type="compositionally biased region" description="Polar residues" evidence="1">
    <location>
        <begin position="206"/>
        <end position="231"/>
    </location>
</feature>
<protein>
    <submittedName>
        <fullName evidence="2">Uncharacterized protein</fullName>
    </submittedName>
</protein>
<reference evidence="2" key="1">
    <citation type="submission" date="2018-05" db="EMBL/GenBank/DDBJ databases">
        <title>Draft genome of Mucuna pruriens seed.</title>
        <authorList>
            <person name="Nnadi N.E."/>
            <person name="Vos R."/>
            <person name="Hasami M.H."/>
            <person name="Devisetty U.K."/>
            <person name="Aguiy J.C."/>
        </authorList>
    </citation>
    <scope>NUCLEOTIDE SEQUENCE [LARGE SCALE GENOMIC DNA]</scope>
    <source>
        <strain evidence="2">JCA_2017</strain>
    </source>
</reference>
<accession>A0A371FPZ0</accession>
<gene>
    <name evidence="2" type="ORF">CR513_39208</name>
</gene>
<organism evidence="2 3">
    <name type="scientific">Mucuna pruriens</name>
    <name type="common">Velvet bean</name>
    <name type="synonym">Dolichos pruriens</name>
    <dbReference type="NCBI Taxonomy" id="157652"/>
    <lineage>
        <taxon>Eukaryota</taxon>
        <taxon>Viridiplantae</taxon>
        <taxon>Streptophyta</taxon>
        <taxon>Embryophyta</taxon>
        <taxon>Tracheophyta</taxon>
        <taxon>Spermatophyta</taxon>
        <taxon>Magnoliopsida</taxon>
        <taxon>eudicotyledons</taxon>
        <taxon>Gunneridae</taxon>
        <taxon>Pentapetalae</taxon>
        <taxon>rosids</taxon>
        <taxon>fabids</taxon>
        <taxon>Fabales</taxon>
        <taxon>Fabaceae</taxon>
        <taxon>Papilionoideae</taxon>
        <taxon>50 kb inversion clade</taxon>
        <taxon>NPAAA clade</taxon>
        <taxon>indigoferoid/millettioid clade</taxon>
        <taxon>Phaseoleae</taxon>
        <taxon>Mucuna</taxon>
    </lineage>
</organism>
<dbReference type="AlphaFoldDB" id="A0A371FPZ0"/>
<dbReference type="Proteomes" id="UP000257109">
    <property type="component" value="Unassembled WGS sequence"/>
</dbReference>
<proteinExistence type="predicted"/>
<evidence type="ECO:0000313" key="3">
    <source>
        <dbReference type="Proteomes" id="UP000257109"/>
    </source>
</evidence>
<name>A0A371FPZ0_MUCPR</name>
<sequence>MLCGHTELHTRFRWEYLPTGLFPNIKLTRLSRNATWPTTKPKNKGSSNYTNWTNFAWKPMRTLGSISKLHSRWDGLFVITNVFPYGVVELKDENPNNTFKVNGHQIKLFHKGPTPIVGEMESISLMRTMHHSSVGGRGISSMLVNSFPNAPLLPMVSKLTSPSCILPLTLATLQAKKKVLMIITACVFEGVKEEASQGLESRSKRSSPGQTDSFQDWPTLQPNSLKEQSGPSVVVKSRRPSLGTLISSKSNSTATSLLEEACGARRIIKGVEKAIQNL</sequence>
<evidence type="ECO:0000313" key="2">
    <source>
        <dbReference type="EMBL" id="RDX80260.1"/>
    </source>
</evidence>
<keyword evidence="3" id="KW-1185">Reference proteome</keyword>
<comment type="caution">
    <text evidence="2">The sequence shown here is derived from an EMBL/GenBank/DDBJ whole genome shotgun (WGS) entry which is preliminary data.</text>
</comment>
<evidence type="ECO:0000256" key="1">
    <source>
        <dbReference type="SAM" id="MobiDB-lite"/>
    </source>
</evidence>
<dbReference type="EMBL" id="QJKJ01008275">
    <property type="protein sequence ID" value="RDX80260.1"/>
    <property type="molecule type" value="Genomic_DNA"/>
</dbReference>